<comment type="caution">
    <text evidence="1">The sequence shown here is derived from an EMBL/GenBank/DDBJ whole genome shotgun (WGS) entry which is preliminary data.</text>
</comment>
<dbReference type="EMBL" id="ML996115">
    <property type="protein sequence ID" value="KAF2737585.1"/>
    <property type="molecule type" value="Genomic_DNA"/>
</dbReference>
<keyword evidence="2" id="KW-1185">Reference proteome</keyword>
<reference evidence="1" key="1">
    <citation type="journal article" date="2020" name="Stud. Mycol.">
        <title>101 Dothideomycetes genomes: a test case for predicting lifestyles and emergence of pathogens.</title>
        <authorList>
            <person name="Haridas S."/>
            <person name="Albert R."/>
            <person name="Binder M."/>
            <person name="Bloem J."/>
            <person name="Labutti K."/>
            <person name="Salamov A."/>
            <person name="Andreopoulos B."/>
            <person name="Baker S."/>
            <person name="Barry K."/>
            <person name="Bills G."/>
            <person name="Bluhm B."/>
            <person name="Cannon C."/>
            <person name="Castanera R."/>
            <person name="Culley D."/>
            <person name="Daum C."/>
            <person name="Ezra D."/>
            <person name="Gonzalez J."/>
            <person name="Henrissat B."/>
            <person name="Kuo A."/>
            <person name="Liang C."/>
            <person name="Lipzen A."/>
            <person name="Lutzoni F."/>
            <person name="Magnuson J."/>
            <person name="Mondo S."/>
            <person name="Nolan M."/>
            <person name="Ohm R."/>
            <person name="Pangilinan J."/>
            <person name="Park H.-J."/>
            <person name="Ramirez L."/>
            <person name="Alfaro M."/>
            <person name="Sun H."/>
            <person name="Tritt A."/>
            <person name="Yoshinaga Y."/>
            <person name="Zwiers L.-H."/>
            <person name="Turgeon B."/>
            <person name="Goodwin S."/>
            <person name="Spatafora J."/>
            <person name="Crous P."/>
            <person name="Grigoriev I."/>
        </authorList>
    </citation>
    <scope>NUCLEOTIDE SEQUENCE</scope>
    <source>
        <strain evidence="1">CBS 125425</strain>
    </source>
</reference>
<dbReference type="AlphaFoldDB" id="A0A9P4R3T2"/>
<gene>
    <name evidence="1" type="ORF">EJ04DRAFT_561498</name>
</gene>
<evidence type="ECO:0000313" key="2">
    <source>
        <dbReference type="Proteomes" id="UP000799444"/>
    </source>
</evidence>
<accession>A0A9P4R3T2</accession>
<name>A0A9P4R3T2_9PLEO</name>
<dbReference type="Proteomes" id="UP000799444">
    <property type="component" value="Unassembled WGS sequence"/>
</dbReference>
<organism evidence="1 2">
    <name type="scientific">Polyplosphaeria fusca</name>
    <dbReference type="NCBI Taxonomy" id="682080"/>
    <lineage>
        <taxon>Eukaryota</taxon>
        <taxon>Fungi</taxon>
        <taxon>Dikarya</taxon>
        <taxon>Ascomycota</taxon>
        <taxon>Pezizomycotina</taxon>
        <taxon>Dothideomycetes</taxon>
        <taxon>Pleosporomycetidae</taxon>
        <taxon>Pleosporales</taxon>
        <taxon>Tetraplosphaeriaceae</taxon>
        <taxon>Polyplosphaeria</taxon>
    </lineage>
</organism>
<protein>
    <submittedName>
        <fullName evidence="1">Uncharacterized protein</fullName>
    </submittedName>
</protein>
<evidence type="ECO:0000313" key="1">
    <source>
        <dbReference type="EMBL" id="KAF2737585.1"/>
    </source>
</evidence>
<proteinExistence type="predicted"/>
<sequence>MSLVTSRDLVPSEVFVTSISHDPEEGFNDDKPVWTRYFLEKHVWPEYERAMEREPDAKDRGAICLRLRSLLEISKQNMKPISGRRGSKLSIHDFLTIDIQSPQPYAGTSPISRFTPGNIQLITDRWRGLWTDWFNGKHPEKFKIDFLEESFLRIYGVTNCDLIDRIVAINFGSMQWCGAWRWKGDLRKFREEAWDPEPFLRYIALWHLVGVVRDAQGGYSPMVVIQDQSLAKEEKYLLNHYYKFYNPTPGVRFEKPPHGWSKHVTRNSLVVHFNADFPAREIIENVTADSRPPAALICATKTMSVGSDVTSKRVKKMLDMYKPPVHISDFAIGNPLGQAELYVWKEA</sequence>